<evidence type="ECO:0000313" key="2">
    <source>
        <dbReference type="EMBL" id="JAP26286.1"/>
    </source>
</evidence>
<dbReference type="AlphaFoldDB" id="A0A0V0I0Z5"/>
<name>A0A0V0I0Z5_SOLCH</name>
<accession>A0A0V0I0Z5</accession>
<dbReference type="EMBL" id="GEDG01012385">
    <property type="protein sequence ID" value="JAP26286.1"/>
    <property type="molecule type" value="Transcribed_RNA"/>
</dbReference>
<keyword evidence="1" id="KW-0732">Signal</keyword>
<feature type="signal peptide" evidence="1">
    <location>
        <begin position="1"/>
        <end position="20"/>
    </location>
</feature>
<evidence type="ECO:0000256" key="1">
    <source>
        <dbReference type="SAM" id="SignalP"/>
    </source>
</evidence>
<reference evidence="2" key="1">
    <citation type="submission" date="2015-12" db="EMBL/GenBank/DDBJ databases">
        <title>Gene expression during late stages of embryo sac development: a critical building block for successful pollen-pistil interactions.</title>
        <authorList>
            <person name="Liu Y."/>
            <person name="Joly V."/>
            <person name="Sabar M."/>
            <person name="Matton D.P."/>
        </authorList>
    </citation>
    <scope>NUCLEOTIDE SEQUENCE</scope>
</reference>
<organism evidence="2">
    <name type="scientific">Solanum chacoense</name>
    <name type="common">Chaco potato</name>
    <dbReference type="NCBI Taxonomy" id="4108"/>
    <lineage>
        <taxon>Eukaryota</taxon>
        <taxon>Viridiplantae</taxon>
        <taxon>Streptophyta</taxon>
        <taxon>Embryophyta</taxon>
        <taxon>Tracheophyta</taxon>
        <taxon>Spermatophyta</taxon>
        <taxon>Magnoliopsida</taxon>
        <taxon>eudicotyledons</taxon>
        <taxon>Gunneridae</taxon>
        <taxon>Pentapetalae</taxon>
        <taxon>asterids</taxon>
        <taxon>lamiids</taxon>
        <taxon>Solanales</taxon>
        <taxon>Solanaceae</taxon>
        <taxon>Solanoideae</taxon>
        <taxon>Solaneae</taxon>
        <taxon>Solanum</taxon>
    </lineage>
</organism>
<sequence>MLLVCFNSLSFLLALYTTLFRKNCRLNSSHVLIVHKPILASVDLRPHHSMAISDMYNTTMLILASSPLTFPCREKVLQVPKKVLYFLCITNPFEHWWLGSLDLCVPRHDNISCGLSHASVDMFFGASIFAFMTSIVLNASLSLHSKVAMVCLISTSVYVRSSKSFQILSISSRVCLSRTLRVTSTLPKHWPNISIASIPALTFMAHSLSSETSSGRTSTSSLLASVVEGSWDVSLSFGSTSSGTS</sequence>
<protein>
    <submittedName>
        <fullName evidence="2">Putative ovule protein</fullName>
    </submittedName>
</protein>
<feature type="chain" id="PRO_5006866150" evidence="1">
    <location>
        <begin position="21"/>
        <end position="245"/>
    </location>
</feature>
<proteinExistence type="predicted"/>